<accession>A0ABR7F0K4</accession>
<name>A0ABR7F0K4_9FIRM</name>
<dbReference type="InterPro" id="IPR015421">
    <property type="entry name" value="PyrdxlP-dep_Trfase_major"/>
</dbReference>
<dbReference type="PANTHER" id="PTHR11601">
    <property type="entry name" value="CYSTEINE DESULFURYLASE FAMILY MEMBER"/>
    <property type="match status" value="1"/>
</dbReference>
<evidence type="ECO:0000256" key="4">
    <source>
        <dbReference type="ARBA" id="ARBA00022679"/>
    </source>
</evidence>
<proteinExistence type="inferred from homology"/>
<comment type="caution">
    <text evidence="12">The sequence shown here is derived from an EMBL/GenBank/DDBJ whole genome shotgun (WGS) entry which is preliminary data.</text>
</comment>
<dbReference type="InterPro" id="IPR020578">
    <property type="entry name" value="Aminotrans_V_PyrdxlP_BS"/>
</dbReference>
<evidence type="ECO:0000259" key="11">
    <source>
        <dbReference type="Pfam" id="PF00266"/>
    </source>
</evidence>
<dbReference type="Gene3D" id="1.10.260.50">
    <property type="match status" value="1"/>
</dbReference>
<keyword evidence="5" id="KW-0479">Metal-binding</keyword>
<evidence type="ECO:0000256" key="5">
    <source>
        <dbReference type="ARBA" id="ARBA00022723"/>
    </source>
</evidence>
<keyword evidence="6" id="KW-0663">Pyridoxal phosphate</keyword>
<dbReference type="Gene3D" id="3.40.640.10">
    <property type="entry name" value="Type I PLP-dependent aspartate aminotransferase-like (Major domain)"/>
    <property type="match status" value="1"/>
</dbReference>
<evidence type="ECO:0000256" key="3">
    <source>
        <dbReference type="ARBA" id="ARBA00012239"/>
    </source>
</evidence>
<evidence type="ECO:0000256" key="10">
    <source>
        <dbReference type="RuleBase" id="RU004504"/>
    </source>
</evidence>
<feature type="domain" description="Aminotransferase class V" evidence="11">
    <location>
        <begin position="4"/>
        <end position="366"/>
    </location>
</feature>
<dbReference type="Gene3D" id="3.90.1150.10">
    <property type="entry name" value="Aspartate Aminotransferase, domain 1"/>
    <property type="match status" value="1"/>
</dbReference>
<evidence type="ECO:0000256" key="7">
    <source>
        <dbReference type="ARBA" id="ARBA00023004"/>
    </source>
</evidence>
<comment type="cofactor">
    <cofactor evidence="1 10">
        <name>pyridoxal 5'-phosphate</name>
        <dbReference type="ChEBI" id="CHEBI:597326"/>
    </cofactor>
</comment>
<dbReference type="InterPro" id="IPR016454">
    <property type="entry name" value="Cysteine_dSase"/>
</dbReference>
<dbReference type="PIRSF" id="PIRSF005572">
    <property type="entry name" value="NifS"/>
    <property type="match status" value="1"/>
</dbReference>
<keyword evidence="7" id="KW-0408">Iron</keyword>
<dbReference type="Proteomes" id="UP000597877">
    <property type="component" value="Unassembled WGS sequence"/>
</dbReference>
<evidence type="ECO:0000313" key="12">
    <source>
        <dbReference type="EMBL" id="MBC5667134.1"/>
    </source>
</evidence>
<evidence type="ECO:0000313" key="13">
    <source>
        <dbReference type="Proteomes" id="UP000597877"/>
    </source>
</evidence>
<evidence type="ECO:0000256" key="8">
    <source>
        <dbReference type="ARBA" id="ARBA00023014"/>
    </source>
</evidence>
<sequence length="384" mass="42150">MEAYFDNSATTKVTENVKNIVVDAMTKDYGNPSSMHMIGVEAEKYIKDAKDCIADILKVDSKEIYFTSGGTESNNMAIIGSVEANKRSGNKVITTKVEHSSVANPMKYLEKMGYNVVYLPVDEYGVVDLEALKKEMSEDTILVSIMYVNNEVGAIMPIHEIGKYIKTVNPKVVYHVDAIQAFGKMEIRPKKDNIDILTVSGHKIHGPKGSGFIYIKKNTKINPIILGGGQQEGMRSGTENVPGIAGIGLAAKECYDNLEENVKIMTDLKDYLIDKLSGIEGVTINSRKGDKGAPHIVSASFSGVRSEVLLHALEDKGIYVSAGSACSSNRPAVSETLKAMKVDKDLLGSTIRFSFCRFNTKGEVDYAVEEITKLLPVLRKYVRR</sequence>
<dbReference type="InterPro" id="IPR015422">
    <property type="entry name" value="PyrdxlP-dep_Trfase_small"/>
</dbReference>
<dbReference type="SUPFAM" id="SSF53383">
    <property type="entry name" value="PLP-dependent transferases"/>
    <property type="match status" value="1"/>
</dbReference>
<gene>
    <name evidence="12" type="ORF">H8S00_03945</name>
</gene>
<organism evidence="12 13">
    <name type="scientific">Eubacterium segne</name>
    <dbReference type="NCBI Taxonomy" id="2763045"/>
    <lineage>
        <taxon>Bacteria</taxon>
        <taxon>Bacillati</taxon>
        <taxon>Bacillota</taxon>
        <taxon>Clostridia</taxon>
        <taxon>Eubacteriales</taxon>
        <taxon>Eubacteriaceae</taxon>
        <taxon>Eubacterium</taxon>
    </lineage>
</organism>
<dbReference type="RefSeq" id="WP_186840018.1">
    <property type="nucleotide sequence ID" value="NZ_JACOOZ010000002.1"/>
</dbReference>
<keyword evidence="13" id="KW-1185">Reference proteome</keyword>
<dbReference type="PANTHER" id="PTHR11601:SF34">
    <property type="entry name" value="CYSTEINE DESULFURASE"/>
    <property type="match status" value="1"/>
</dbReference>
<evidence type="ECO:0000256" key="9">
    <source>
        <dbReference type="ARBA" id="ARBA00050776"/>
    </source>
</evidence>
<dbReference type="InterPro" id="IPR015424">
    <property type="entry name" value="PyrdxlP-dep_Trfase"/>
</dbReference>
<comment type="similarity">
    <text evidence="2">Belongs to the class-V pyridoxal-phosphate-dependent aminotransferase family. NifS/IscS subfamily.</text>
</comment>
<dbReference type="EC" id="2.8.1.7" evidence="3"/>
<comment type="catalytic activity">
    <reaction evidence="9">
        <text>(sulfur carrier)-H + L-cysteine = (sulfur carrier)-SH + L-alanine</text>
        <dbReference type="Rhea" id="RHEA:43892"/>
        <dbReference type="Rhea" id="RHEA-COMP:14737"/>
        <dbReference type="Rhea" id="RHEA-COMP:14739"/>
        <dbReference type="ChEBI" id="CHEBI:29917"/>
        <dbReference type="ChEBI" id="CHEBI:35235"/>
        <dbReference type="ChEBI" id="CHEBI:57972"/>
        <dbReference type="ChEBI" id="CHEBI:64428"/>
        <dbReference type="EC" id="2.8.1.7"/>
    </reaction>
</comment>
<dbReference type="PROSITE" id="PS00595">
    <property type="entry name" value="AA_TRANSFER_CLASS_5"/>
    <property type="match status" value="1"/>
</dbReference>
<dbReference type="InterPro" id="IPR000192">
    <property type="entry name" value="Aminotrans_V_dom"/>
</dbReference>
<evidence type="ECO:0000256" key="6">
    <source>
        <dbReference type="ARBA" id="ARBA00022898"/>
    </source>
</evidence>
<keyword evidence="4" id="KW-0808">Transferase</keyword>
<keyword evidence="8" id="KW-0411">Iron-sulfur</keyword>
<dbReference type="Pfam" id="PF00266">
    <property type="entry name" value="Aminotran_5"/>
    <property type="match status" value="1"/>
</dbReference>
<protein>
    <recommendedName>
        <fullName evidence="3">cysteine desulfurase</fullName>
        <ecNumber evidence="3">2.8.1.7</ecNumber>
    </recommendedName>
</protein>
<evidence type="ECO:0000256" key="2">
    <source>
        <dbReference type="ARBA" id="ARBA00006490"/>
    </source>
</evidence>
<reference evidence="12 13" key="1">
    <citation type="submission" date="2020-08" db="EMBL/GenBank/DDBJ databases">
        <title>Genome public.</title>
        <authorList>
            <person name="Liu C."/>
            <person name="Sun Q."/>
        </authorList>
    </citation>
    <scope>NUCLEOTIDE SEQUENCE [LARGE SCALE GENOMIC DNA]</scope>
    <source>
        <strain evidence="12 13">BX4</strain>
    </source>
</reference>
<dbReference type="EMBL" id="JACOOZ010000002">
    <property type="protein sequence ID" value="MBC5667134.1"/>
    <property type="molecule type" value="Genomic_DNA"/>
</dbReference>
<evidence type="ECO:0000256" key="1">
    <source>
        <dbReference type="ARBA" id="ARBA00001933"/>
    </source>
</evidence>